<comment type="caution">
    <text evidence="3">The sequence shown here is derived from an EMBL/GenBank/DDBJ whole genome shotgun (WGS) entry which is preliminary data.</text>
</comment>
<evidence type="ECO:0000256" key="2">
    <source>
        <dbReference type="SAM" id="SignalP"/>
    </source>
</evidence>
<protein>
    <submittedName>
        <fullName evidence="3">Uncharacterized protein</fullName>
    </submittedName>
</protein>
<keyword evidence="4" id="KW-1185">Reference proteome</keyword>
<evidence type="ECO:0000256" key="1">
    <source>
        <dbReference type="SAM" id="MobiDB-lite"/>
    </source>
</evidence>
<keyword evidence="2" id="KW-0732">Signal</keyword>
<dbReference type="AlphaFoldDB" id="A0AAD5PTA7"/>
<dbReference type="EMBL" id="WJBH02000005">
    <property type="protein sequence ID" value="KAI9559171.1"/>
    <property type="molecule type" value="Genomic_DNA"/>
</dbReference>
<feature type="region of interest" description="Disordered" evidence="1">
    <location>
        <begin position="161"/>
        <end position="192"/>
    </location>
</feature>
<gene>
    <name evidence="3" type="ORF">GHT06_015960</name>
</gene>
<sequence>MALKQVFLLLAALCAVMGRPTEMDNPLLKPSEAPEMGKTDLESEQTGMGGNMNYYPLGRPMAFIPVYYLPPHGIAPKLRMRRPMQKEGEAVPTMVFSNPKGCDKMMPEKEVPLQAGQKNLQDLNPPSIAAQPAQPMKNPDTLMGTLPNVEERKMHEKAPIMNPQSSSFENPAGRMPELDQPISRSTDRDQEDVSGMIDAQRVLVPLSEPSPLAIPRLKRSPQFYRPPYYGYERYGYEGYGGYGDYGGYGGYGPYGYPGYGDEIIDIEIDMY</sequence>
<dbReference type="Proteomes" id="UP000820818">
    <property type="component" value="Linkage Group LG5"/>
</dbReference>
<feature type="region of interest" description="Disordered" evidence="1">
    <location>
        <begin position="119"/>
        <end position="142"/>
    </location>
</feature>
<evidence type="ECO:0000313" key="4">
    <source>
        <dbReference type="Proteomes" id="UP000820818"/>
    </source>
</evidence>
<accession>A0AAD5PTA7</accession>
<organism evidence="3 4">
    <name type="scientific">Daphnia sinensis</name>
    <dbReference type="NCBI Taxonomy" id="1820382"/>
    <lineage>
        <taxon>Eukaryota</taxon>
        <taxon>Metazoa</taxon>
        <taxon>Ecdysozoa</taxon>
        <taxon>Arthropoda</taxon>
        <taxon>Crustacea</taxon>
        <taxon>Branchiopoda</taxon>
        <taxon>Diplostraca</taxon>
        <taxon>Cladocera</taxon>
        <taxon>Anomopoda</taxon>
        <taxon>Daphniidae</taxon>
        <taxon>Daphnia</taxon>
        <taxon>Daphnia similis group</taxon>
    </lineage>
</organism>
<reference evidence="3 4" key="1">
    <citation type="submission" date="2022-05" db="EMBL/GenBank/DDBJ databases">
        <title>A multi-omics perspective on studying reproductive biology in Daphnia sinensis.</title>
        <authorList>
            <person name="Jia J."/>
        </authorList>
    </citation>
    <scope>NUCLEOTIDE SEQUENCE [LARGE SCALE GENOMIC DNA]</scope>
    <source>
        <strain evidence="3 4">WSL</strain>
    </source>
</reference>
<proteinExistence type="predicted"/>
<feature type="signal peptide" evidence="2">
    <location>
        <begin position="1"/>
        <end position="18"/>
    </location>
</feature>
<name>A0AAD5PTA7_9CRUS</name>
<feature type="chain" id="PRO_5042280822" evidence="2">
    <location>
        <begin position="19"/>
        <end position="271"/>
    </location>
</feature>
<evidence type="ECO:0000313" key="3">
    <source>
        <dbReference type="EMBL" id="KAI9559171.1"/>
    </source>
</evidence>